<evidence type="ECO:0000313" key="15">
    <source>
        <dbReference type="Proteomes" id="UP000282087"/>
    </source>
</evidence>
<proteinExistence type="predicted"/>
<feature type="domain" description="PH" evidence="11">
    <location>
        <begin position="1340"/>
        <end position="1482"/>
    </location>
</feature>
<feature type="domain" description="FYVE-type" evidence="13">
    <location>
        <begin position="1506"/>
        <end position="1566"/>
    </location>
</feature>
<feature type="compositionally biased region" description="Low complexity" evidence="10">
    <location>
        <begin position="1871"/>
        <end position="1882"/>
    </location>
</feature>
<evidence type="ECO:0000256" key="10">
    <source>
        <dbReference type="SAM" id="MobiDB-lite"/>
    </source>
</evidence>
<feature type="compositionally biased region" description="Polar residues" evidence="10">
    <location>
        <begin position="1692"/>
        <end position="1721"/>
    </location>
</feature>
<dbReference type="PROSITE" id="PS50003">
    <property type="entry name" value="PH_DOMAIN"/>
    <property type="match status" value="3"/>
</dbReference>
<feature type="compositionally biased region" description="Low complexity" evidence="10">
    <location>
        <begin position="1653"/>
        <end position="1675"/>
    </location>
</feature>
<feature type="region of interest" description="Disordered" evidence="10">
    <location>
        <begin position="1310"/>
        <end position="1331"/>
    </location>
</feature>
<dbReference type="PANTHER" id="PTHR12673:SF159">
    <property type="entry name" value="LD03170P"/>
    <property type="match status" value="1"/>
</dbReference>
<keyword evidence="3" id="KW-0344">Guanine-nucleotide releasing factor</keyword>
<dbReference type="STRING" id="542832.A0A3M6VW79"/>
<dbReference type="PANTHER" id="PTHR12673">
    <property type="entry name" value="FACIOGENITAL DYSPLASIA PROTEIN"/>
    <property type="match status" value="1"/>
</dbReference>
<keyword evidence="9" id="KW-0175">Coiled coil</keyword>
<keyword evidence="7" id="KW-0206">Cytoskeleton</keyword>
<keyword evidence="2" id="KW-0963">Cytoplasm</keyword>
<dbReference type="VEuPathDB" id="FungiDB:DD237_001252"/>
<dbReference type="CDD" id="cd00160">
    <property type="entry name" value="RhoGEF"/>
    <property type="match status" value="1"/>
</dbReference>
<dbReference type="EMBL" id="QLLG01000001">
    <property type="protein sequence ID" value="RMX70496.1"/>
    <property type="molecule type" value="Genomic_DNA"/>
</dbReference>
<comment type="caution">
    <text evidence="14">The sequence shown here is derived from an EMBL/GenBank/DDBJ whole genome shotgun (WGS) entry which is preliminary data.</text>
</comment>
<dbReference type="InterPro" id="IPR013083">
    <property type="entry name" value="Znf_RING/FYVE/PHD"/>
</dbReference>
<dbReference type="GO" id="GO:0005856">
    <property type="term" value="C:cytoskeleton"/>
    <property type="evidence" value="ECO:0007669"/>
    <property type="project" value="UniProtKB-SubCell"/>
</dbReference>
<dbReference type="InterPro" id="IPR011011">
    <property type="entry name" value="Znf_FYVE_PHD"/>
</dbReference>
<evidence type="ECO:0000256" key="6">
    <source>
        <dbReference type="ARBA" id="ARBA00022833"/>
    </source>
</evidence>
<feature type="coiled-coil region" evidence="9">
    <location>
        <begin position="1891"/>
        <end position="1921"/>
    </location>
</feature>
<dbReference type="InterPro" id="IPR000306">
    <property type="entry name" value="Znf_FYVE"/>
</dbReference>
<evidence type="ECO:0000256" key="3">
    <source>
        <dbReference type="ARBA" id="ARBA00022658"/>
    </source>
</evidence>
<dbReference type="PROSITE" id="PS50010">
    <property type="entry name" value="DH_2"/>
    <property type="match status" value="2"/>
</dbReference>
<feature type="compositionally biased region" description="Low complexity" evidence="10">
    <location>
        <begin position="619"/>
        <end position="628"/>
    </location>
</feature>
<feature type="region of interest" description="Disordered" evidence="10">
    <location>
        <begin position="61"/>
        <end position="100"/>
    </location>
</feature>
<evidence type="ECO:0000256" key="4">
    <source>
        <dbReference type="ARBA" id="ARBA00022723"/>
    </source>
</evidence>
<gene>
    <name evidence="14" type="ORF">DD238_000424</name>
</gene>
<feature type="domain" description="FYVE-type" evidence="13">
    <location>
        <begin position="500"/>
        <end position="561"/>
    </location>
</feature>
<dbReference type="Gene3D" id="2.30.29.30">
    <property type="entry name" value="Pleckstrin-homology domain (PH domain)/Phosphotyrosine-binding domain (PTB)"/>
    <property type="match status" value="3"/>
</dbReference>
<keyword evidence="4" id="KW-0479">Metal-binding</keyword>
<dbReference type="InterPro" id="IPR035899">
    <property type="entry name" value="DBL_dom_sf"/>
</dbReference>
<evidence type="ECO:0000256" key="5">
    <source>
        <dbReference type="ARBA" id="ARBA00022771"/>
    </source>
</evidence>
<evidence type="ECO:0000256" key="8">
    <source>
        <dbReference type="PROSITE-ProRule" id="PRU00091"/>
    </source>
</evidence>
<dbReference type="InterPro" id="IPR001849">
    <property type="entry name" value="PH_domain"/>
</dbReference>
<evidence type="ECO:0000259" key="12">
    <source>
        <dbReference type="PROSITE" id="PS50010"/>
    </source>
</evidence>
<feature type="region of interest" description="Disordered" evidence="10">
    <location>
        <begin position="1"/>
        <end position="34"/>
    </location>
</feature>
<evidence type="ECO:0000259" key="11">
    <source>
        <dbReference type="PROSITE" id="PS50003"/>
    </source>
</evidence>
<feature type="compositionally biased region" description="Basic residues" evidence="10">
    <location>
        <begin position="927"/>
        <end position="939"/>
    </location>
</feature>
<sequence length="2185" mass="244465">MSSHLQQQQAAVQGPRTTMQRQRRRRVDIKPSSHKVTLDQGIMLFDPSDLMPSVGLKPALKVELQEDNQDVDTKKEEEEDDDDEGQENQEQDLIIDSDSPAAKQARLRAHVIEEICETEKSYVSDIRALNDHYIVALEEKSHPIMEDAQIAVFFNNLRHLVMLNSKLLTDLQEIMDRPPVSTSWKKHIEKVAANGKRMKSVKSPAAVAVQCEAEGVGAVFCRYAPLFKLYGGYAKDYEEVAALLQTFGRDARLGFSTFLETCRAKSGSLKPFESLLIMPIQRIPRYKLLLERLCELTPPEHPDAAFLTEAVNRIRSAASLINETVRRQENLEIVLQAQQKFSGQLSLFTADRRLLKSGKLTKMSTKRQEDVMMHLFNDILLYSGVLITGGYRVRRIVHLHSKAVGVKTELPASVQALFNQQSRRRAGKDCGFVVTSREKTFVLFTETPEMQREWVEAISCAVTEAQKRKQPIDGEDGDRDGNNPETCEGPADAAALWVPDDVAGSCNICNASFRAYYRRRHHCRRCGTVVCDACSTGRAPLFVGESSRAERVCSPCFKVLDLVRQIALHWLSRVVEFRGVLRRRRFKKWTEHYYELRAGVLKQFSLETALTGATPGDQNSNPPGLNSSGNGGPAVTVSPTNSKTFRCCTDELSLAGAIVIHRSDSRVHKNRFCFQISTAEYDETQSKVKVDTSGQHKASPRRFNQASMWSMNKVSPFKQAVNLFGRRRESVIPLIRPDSSSEMPASMVLPSPVHPAPSSSPTSFSSSANATLHENEWILCATTIQEEVAWRVAVQSSADKALHRMRRSRVTNFPVSLTQSGILSLNISVPQSTIRASMSMISNSSFIGSVERRRLSSLDRCPTTDAELSMELAHAAGEDRDAYLLERRRRHILKEIIRSEKSYVQCLSECIRLFVQPLLLRQLEGRKMHRRRQNKRRGSLRPVLGGPLTASARVTADHRRPASSSNVGASLKRSSGSSNSLHLVLNASYSVAAAASSSLSTTSAPTPTILVMDADLSIFFSSVDQIYTLNQQLLDHLSRHLEETSTTSLLLSQNESGHDKRREAKAHDFSGVRVHRAGAIFHAYAPLMQLYTSYASRHSAALAALDSPQFAGFLRELPPEADVNRLRRYLNMPMERIPRYKMLLQELLGSTPPEHVDFVPLQSAILSVDRVANKIEEISEIRENARTLATVSEKVGIDLSGRHFIRDGMLRKVCRSKVQMYYFVLLEDAMVYGRQGGLHKKFHLLDLWECKVADDTETMPGAITTAMNSNNAFCFYSPLKSFILLTQSEEDKVEWTTDIRKCIDRNLSGKTHPRRTSLRSELLTDNDDDSSSGYELEGGFAIKNGWLNVSGGAVMNGSGDSSTTASSPSMSSNVGKKSRRLWITLTLQTISLGSTFKITQPEETIPIEMCEVIPLTNETCFHLQYLTDTVVGKKSTCHHNLQLLLRTHAVLSTMRVQTTYIFEALSLGERDEWVRALRHCISGGDELALRRRSLKTATLAPIFMFDKVSNVCTNCTHTFAVYRPRHHCRLCGSLVCGNCSKRRWTLSYSSSKKASRVCDSCAVSAMSITRTYPAERISKSKSHRFSLRKHYYHHSSDADRDAVLNHSTSQNSSHSDKKPRRQPQQLGRGAEQTIVVPSIPAPVDTSTKVLQAPPSNLSSSVRSSSSTLRSTSPTLHENFSCGDNDTEISEESVVTPSQSRGSSMRNSRHSGSTGQSPLCSNRSSLAEYRQLQCSMSYKNRVNSDAFRATSTTSSSSESMLSERMSDIRTSLVDGLRVANRSRRSSGSHSLLNARISESSTEITATISHESYLSPTSATVFSEMATVSDTTTLTEASVAALQTRRAFQQMVLAMEDEDSGDEYDSDGDAWRNSNVGSSHGNSSVVRLSADDYKKFQFRLRQLEELAAEQSRKQADMEQTIEQEVQARTQKTIETMEKQISMYKQAKEFECEREVHRRVSEHLENPRVSRSTSRASTHGLHSSSSVSSFRESYNISTSIKEEGNPLEKLLHPRRSRKRLEQMKEREKNQRREMEQFREFVRTTEMRIAPAQGMDGVLSAAELEMAKLKLDELSDPLLPLSVLQSSPLELIELVCVLCKNGHEQERQIEKAKNLITAAIEAREIAETTAREAVELTLMLDARLDRAMKLMSQAHKFSAANELRDISDSTGSFDRQFGTPALSTSSVFE</sequence>
<feature type="compositionally biased region" description="Polar residues" evidence="10">
    <location>
        <begin position="1"/>
        <end position="11"/>
    </location>
</feature>
<dbReference type="SUPFAM" id="SSF57903">
    <property type="entry name" value="FYVE/PHD zinc finger"/>
    <property type="match status" value="2"/>
</dbReference>
<feature type="domain" description="DH" evidence="12">
    <location>
        <begin position="107"/>
        <end position="324"/>
    </location>
</feature>
<keyword evidence="15" id="KW-1185">Reference proteome</keyword>
<dbReference type="Pfam" id="PF00169">
    <property type="entry name" value="PH"/>
    <property type="match status" value="1"/>
</dbReference>
<keyword evidence="5 8" id="KW-0863">Zinc-finger</keyword>
<dbReference type="Gene3D" id="1.20.900.10">
    <property type="entry name" value="Dbl homology (DH) domain"/>
    <property type="match status" value="2"/>
</dbReference>
<evidence type="ECO:0000256" key="7">
    <source>
        <dbReference type="ARBA" id="ARBA00023212"/>
    </source>
</evidence>
<feature type="compositionally biased region" description="Acidic residues" evidence="10">
    <location>
        <begin position="77"/>
        <end position="95"/>
    </location>
</feature>
<dbReference type="SMART" id="SM00064">
    <property type="entry name" value="FYVE"/>
    <property type="match status" value="2"/>
</dbReference>
<dbReference type="PROSITE" id="PS50178">
    <property type="entry name" value="ZF_FYVE"/>
    <property type="match status" value="2"/>
</dbReference>
<dbReference type="GO" id="GO:0005737">
    <property type="term" value="C:cytoplasm"/>
    <property type="evidence" value="ECO:0007669"/>
    <property type="project" value="TreeGrafter"/>
</dbReference>
<accession>A0A3M6VW79</accession>
<dbReference type="Proteomes" id="UP000282087">
    <property type="component" value="Unassembled WGS sequence"/>
</dbReference>
<dbReference type="InterPro" id="IPR051092">
    <property type="entry name" value="FYVE_RhoGEF_PH"/>
</dbReference>
<keyword evidence="6" id="KW-0862">Zinc</keyword>
<reference evidence="14 15" key="1">
    <citation type="submission" date="2018-06" db="EMBL/GenBank/DDBJ databases">
        <title>Comparative genomics of downy mildews reveals potential adaptations to biotrophy.</title>
        <authorList>
            <person name="Fletcher K."/>
            <person name="Klosterman S.J."/>
            <person name="Derevnina L."/>
            <person name="Martin F."/>
            <person name="Koike S."/>
            <person name="Reyes Chin-Wo S."/>
            <person name="Mou B."/>
            <person name="Michelmore R."/>
        </authorList>
    </citation>
    <scope>NUCLEOTIDE SEQUENCE [LARGE SCALE GENOMIC DNA]</scope>
    <source>
        <strain evidence="14 15">R14</strain>
    </source>
</reference>
<feature type="domain" description="PH" evidence="11">
    <location>
        <begin position="1203"/>
        <end position="1304"/>
    </location>
</feature>
<evidence type="ECO:0000313" key="14">
    <source>
        <dbReference type="EMBL" id="RMX70496.1"/>
    </source>
</evidence>
<dbReference type="SMART" id="SM00233">
    <property type="entry name" value="PH"/>
    <property type="match status" value="4"/>
</dbReference>
<feature type="compositionally biased region" description="Low complexity" evidence="10">
    <location>
        <begin position="1971"/>
        <end position="1985"/>
    </location>
</feature>
<feature type="domain" description="PH" evidence="11">
    <location>
        <begin position="353"/>
        <end position="463"/>
    </location>
</feature>
<evidence type="ECO:0000256" key="2">
    <source>
        <dbReference type="ARBA" id="ARBA00022490"/>
    </source>
</evidence>
<dbReference type="InterPro" id="IPR000219">
    <property type="entry name" value="DH_dom"/>
</dbReference>
<evidence type="ECO:0008006" key="16">
    <source>
        <dbReference type="Google" id="ProtNLM"/>
    </source>
</evidence>
<feature type="region of interest" description="Disordered" evidence="10">
    <location>
        <begin position="927"/>
        <end position="946"/>
    </location>
</feature>
<feature type="region of interest" description="Disordered" evidence="10">
    <location>
        <begin position="1606"/>
        <end position="1721"/>
    </location>
</feature>
<dbReference type="Pfam" id="PF00621">
    <property type="entry name" value="RhoGEF"/>
    <property type="match status" value="2"/>
</dbReference>
<dbReference type="InterPro" id="IPR011993">
    <property type="entry name" value="PH-like_dom_sf"/>
</dbReference>
<evidence type="ECO:0000259" key="13">
    <source>
        <dbReference type="PROSITE" id="PS50178"/>
    </source>
</evidence>
<dbReference type="SUPFAM" id="SSF48065">
    <property type="entry name" value="DBL homology domain (DH-domain)"/>
    <property type="match status" value="2"/>
</dbReference>
<evidence type="ECO:0000256" key="9">
    <source>
        <dbReference type="SAM" id="Coils"/>
    </source>
</evidence>
<feature type="region of interest" description="Disordered" evidence="10">
    <location>
        <begin position="1857"/>
        <end position="1882"/>
    </location>
</feature>
<dbReference type="InterPro" id="IPR017455">
    <property type="entry name" value="Znf_FYVE-rel"/>
</dbReference>
<feature type="region of interest" description="Disordered" evidence="10">
    <location>
        <begin position="952"/>
        <end position="977"/>
    </location>
</feature>
<dbReference type="GO" id="GO:0008270">
    <property type="term" value="F:zinc ion binding"/>
    <property type="evidence" value="ECO:0007669"/>
    <property type="project" value="UniProtKB-KW"/>
</dbReference>
<dbReference type="SMART" id="SM00325">
    <property type="entry name" value="RhoGEF"/>
    <property type="match status" value="2"/>
</dbReference>
<protein>
    <recommendedName>
        <fullName evidence="16">FYVE-type domain-containing protein</fullName>
    </recommendedName>
</protein>
<evidence type="ECO:0000256" key="1">
    <source>
        <dbReference type="ARBA" id="ARBA00004245"/>
    </source>
</evidence>
<feature type="region of interest" description="Disordered" evidence="10">
    <location>
        <begin position="466"/>
        <end position="485"/>
    </location>
</feature>
<dbReference type="SUPFAM" id="SSF50729">
    <property type="entry name" value="PH domain-like"/>
    <property type="match status" value="3"/>
</dbReference>
<name>A0A3M6VW79_9STRA</name>
<feature type="region of interest" description="Disordered" evidence="10">
    <location>
        <begin position="612"/>
        <end position="636"/>
    </location>
</feature>
<organism evidence="14 15">
    <name type="scientific">Peronospora effusa</name>
    <dbReference type="NCBI Taxonomy" id="542832"/>
    <lineage>
        <taxon>Eukaryota</taxon>
        <taxon>Sar</taxon>
        <taxon>Stramenopiles</taxon>
        <taxon>Oomycota</taxon>
        <taxon>Peronosporomycetes</taxon>
        <taxon>Peronosporales</taxon>
        <taxon>Peronosporaceae</taxon>
        <taxon>Peronospora</taxon>
    </lineage>
</organism>
<dbReference type="GO" id="GO:0005085">
    <property type="term" value="F:guanyl-nucleotide exchange factor activity"/>
    <property type="evidence" value="ECO:0007669"/>
    <property type="project" value="UniProtKB-KW"/>
</dbReference>
<comment type="subcellular location">
    <subcellularLocation>
        <location evidence="1">Cytoplasm</location>
        <location evidence="1">Cytoskeleton</location>
    </subcellularLocation>
</comment>
<dbReference type="Pfam" id="PF01363">
    <property type="entry name" value="FYVE"/>
    <property type="match status" value="2"/>
</dbReference>
<feature type="region of interest" description="Disordered" evidence="10">
    <location>
        <begin position="1958"/>
        <end position="1985"/>
    </location>
</feature>
<dbReference type="Gene3D" id="3.30.40.10">
    <property type="entry name" value="Zinc/RING finger domain, C3HC4 (zinc finger)"/>
    <property type="match status" value="2"/>
</dbReference>
<feature type="compositionally biased region" description="Acidic residues" evidence="10">
    <location>
        <begin position="1857"/>
        <end position="1866"/>
    </location>
</feature>
<feature type="domain" description="DH" evidence="12">
    <location>
        <begin position="888"/>
        <end position="1178"/>
    </location>
</feature>